<dbReference type="InterPro" id="IPR001789">
    <property type="entry name" value="Sig_transdc_resp-reg_receiver"/>
</dbReference>
<gene>
    <name evidence="4" type="ORF">AMQ22_02034</name>
</gene>
<keyword evidence="1 2" id="KW-0597">Phosphoprotein</keyword>
<evidence type="ECO:0000256" key="1">
    <source>
        <dbReference type="ARBA" id="ARBA00022553"/>
    </source>
</evidence>
<dbReference type="InterPro" id="IPR008553">
    <property type="entry name" value="DUF835"/>
</dbReference>
<name>A0A150IPA0_9EURY</name>
<evidence type="ECO:0000313" key="5">
    <source>
        <dbReference type="Proteomes" id="UP000075398"/>
    </source>
</evidence>
<dbReference type="PANTHER" id="PTHR44591:SF3">
    <property type="entry name" value="RESPONSE REGULATORY DOMAIN-CONTAINING PROTEIN"/>
    <property type="match status" value="1"/>
</dbReference>
<dbReference type="InterPro" id="IPR050595">
    <property type="entry name" value="Bact_response_regulator"/>
</dbReference>
<evidence type="ECO:0000256" key="2">
    <source>
        <dbReference type="PROSITE-ProRule" id="PRU00169"/>
    </source>
</evidence>
<reference evidence="4 5" key="1">
    <citation type="journal article" date="2016" name="ISME J.">
        <title>Chasing the elusive Euryarchaeota class WSA2: genomes reveal a uniquely fastidious methyl-reducing methanogen.</title>
        <authorList>
            <person name="Nobu M.K."/>
            <person name="Narihiro T."/>
            <person name="Kuroda K."/>
            <person name="Mei R."/>
            <person name="Liu W.T."/>
        </authorList>
    </citation>
    <scope>NUCLEOTIDE SEQUENCE [LARGE SCALE GENOMIC DNA]</scope>
    <source>
        <strain evidence="4">U1lsi0528_Bin055</strain>
    </source>
</reference>
<dbReference type="EMBL" id="LNGC01000168">
    <property type="protein sequence ID" value="KYC46896.1"/>
    <property type="molecule type" value="Genomic_DNA"/>
</dbReference>
<dbReference type="SUPFAM" id="SSF52172">
    <property type="entry name" value="CheY-like"/>
    <property type="match status" value="1"/>
</dbReference>
<dbReference type="STRING" id="1705564.APG08_00488"/>
<dbReference type="InterPro" id="IPR011006">
    <property type="entry name" value="CheY-like_superfamily"/>
</dbReference>
<accession>A0A150IPA0</accession>
<comment type="caution">
    <text evidence="4">The sequence shown here is derived from an EMBL/GenBank/DDBJ whole genome shotgun (WGS) entry which is preliminary data.</text>
</comment>
<dbReference type="GO" id="GO:0000160">
    <property type="term" value="P:phosphorelay signal transduction system"/>
    <property type="evidence" value="ECO:0007669"/>
    <property type="project" value="InterPro"/>
</dbReference>
<dbReference type="Proteomes" id="UP000075398">
    <property type="component" value="Unassembled WGS sequence"/>
</dbReference>
<protein>
    <submittedName>
        <fullName evidence="4">Acetoacetate metabolism regulatory protein AtoC</fullName>
    </submittedName>
</protein>
<dbReference type="Pfam" id="PF00072">
    <property type="entry name" value="Response_reg"/>
    <property type="match status" value="1"/>
</dbReference>
<organism evidence="4 5">
    <name type="scientific">Candidatus Methanofastidiosum methylothiophilum</name>
    <dbReference type="NCBI Taxonomy" id="1705564"/>
    <lineage>
        <taxon>Archaea</taxon>
        <taxon>Methanobacteriati</taxon>
        <taxon>Methanobacteriota</taxon>
        <taxon>Stenosarchaea group</taxon>
        <taxon>Candidatus Methanofastidiosia</taxon>
        <taxon>Candidatus Methanofastidiosales</taxon>
        <taxon>Candidatus Methanofastidiosaceae</taxon>
        <taxon>Candidatus Methanofastidiosum</taxon>
    </lineage>
</organism>
<dbReference type="SMART" id="SM00448">
    <property type="entry name" value="REC"/>
    <property type="match status" value="1"/>
</dbReference>
<dbReference type="Gene3D" id="3.40.50.2300">
    <property type="match status" value="1"/>
</dbReference>
<feature type="domain" description="Response regulatory" evidence="3">
    <location>
        <begin position="7"/>
        <end position="121"/>
    </location>
</feature>
<sequence>MEKDEFNILIVDDEVNIRESLKIILETEGYKVFDADSGEEAIKQFQNMKIDLVLLDLKMKGMSGEDTLKHIKDINPETIVIILTGHATLDSSLEAIKYGAYDYLKKPVSVNEIRRLVFKAYDRWKLSNLVKHYNNELKQRYVKRNKELLSVITLSERLREIDSLDKGGKLVVDTIHEAVGFDKVIFYSVDGDGTPNVLNKRGYTSKEEKKLLDIYHNFIKKTINLASKKSFFSPIFFEKDIIGALYVEKLDSPLEQEDENLITLISGEATSFLLRFKYNITTNGEEEAPFPIKHEIPPGKCFLVYEKKYEKSFEIFKDLVTHSISGLAITRTPPGSIKKTYDLEKTPFIWLSKIEGQNTISPIYLNSLMNLITDFVNKGKDSIIILEGLEYLIAQNNFENVLKFIQALRDFLLIENSRLIIPLNKDAFNQKELTQLEKELEVLKLIN</sequence>
<evidence type="ECO:0000259" key="3">
    <source>
        <dbReference type="PROSITE" id="PS50110"/>
    </source>
</evidence>
<feature type="modified residue" description="4-aspartylphosphate" evidence="2">
    <location>
        <position position="56"/>
    </location>
</feature>
<dbReference type="Pfam" id="PF05763">
    <property type="entry name" value="DUF835"/>
    <property type="match status" value="1"/>
</dbReference>
<dbReference type="PROSITE" id="PS50110">
    <property type="entry name" value="RESPONSE_REGULATORY"/>
    <property type="match status" value="1"/>
</dbReference>
<dbReference type="PANTHER" id="PTHR44591">
    <property type="entry name" value="STRESS RESPONSE REGULATOR PROTEIN 1"/>
    <property type="match status" value="1"/>
</dbReference>
<dbReference type="AlphaFoldDB" id="A0A150IPA0"/>
<evidence type="ECO:0000313" key="4">
    <source>
        <dbReference type="EMBL" id="KYC46896.1"/>
    </source>
</evidence>
<proteinExistence type="predicted"/>